<dbReference type="GO" id="GO:0006751">
    <property type="term" value="P:glutathione catabolic process"/>
    <property type="evidence" value="ECO:0007669"/>
    <property type="project" value="UniProtKB-UniRule"/>
</dbReference>
<comment type="catalytic activity">
    <reaction evidence="1 11">
        <text>an S-substituted glutathione + H2O = an S-substituted L-cysteinylglycine + L-glutamate</text>
        <dbReference type="Rhea" id="RHEA:59468"/>
        <dbReference type="ChEBI" id="CHEBI:15377"/>
        <dbReference type="ChEBI" id="CHEBI:29985"/>
        <dbReference type="ChEBI" id="CHEBI:90779"/>
        <dbReference type="ChEBI" id="CHEBI:143103"/>
        <dbReference type="EC" id="3.4.19.13"/>
    </reaction>
</comment>
<dbReference type="InterPro" id="IPR051792">
    <property type="entry name" value="GGT_bact"/>
</dbReference>
<dbReference type="Gene3D" id="1.10.246.130">
    <property type="match status" value="1"/>
</dbReference>
<evidence type="ECO:0000256" key="12">
    <source>
        <dbReference type="SAM" id="MobiDB-lite"/>
    </source>
</evidence>
<evidence type="ECO:0000256" key="1">
    <source>
        <dbReference type="ARBA" id="ARBA00001049"/>
    </source>
</evidence>
<evidence type="ECO:0000256" key="8">
    <source>
        <dbReference type="ARBA" id="ARBA00047417"/>
    </source>
</evidence>
<keyword evidence="5 11" id="KW-0378">Hydrolase</keyword>
<protein>
    <recommendedName>
        <fullName evidence="11">Glutathione hydrolase proenzyme</fullName>
        <ecNumber evidence="11">2.3.2.2</ecNumber>
        <ecNumber evidence="11">3.4.19.13</ecNumber>
    </recommendedName>
    <component>
        <recommendedName>
            <fullName evidence="11">Glutathione hydrolase large chain</fullName>
        </recommendedName>
    </component>
    <component>
        <recommendedName>
            <fullName evidence="11">Glutathione hydrolase small chain</fullName>
        </recommendedName>
    </component>
</protein>
<evidence type="ECO:0000256" key="9">
    <source>
        <dbReference type="PIRSR" id="PIRSR600101-1"/>
    </source>
</evidence>
<evidence type="ECO:0000256" key="7">
    <source>
        <dbReference type="ARBA" id="ARBA00023315"/>
    </source>
</evidence>
<comment type="catalytic activity">
    <reaction evidence="8 11">
        <text>an N-terminal (5-L-glutamyl)-[peptide] + an alpha-amino acid = 5-L-glutamyl amino acid + an N-terminal L-alpha-aminoacyl-[peptide]</text>
        <dbReference type="Rhea" id="RHEA:23904"/>
        <dbReference type="Rhea" id="RHEA-COMP:9780"/>
        <dbReference type="Rhea" id="RHEA-COMP:9795"/>
        <dbReference type="ChEBI" id="CHEBI:77644"/>
        <dbReference type="ChEBI" id="CHEBI:78597"/>
        <dbReference type="ChEBI" id="CHEBI:78599"/>
        <dbReference type="ChEBI" id="CHEBI:78608"/>
        <dbReference type="EC" id="2.3.2.2"/>
    </reaction>
</comment>
<proteinExistence type="inferred from homology"/>
<comment type="similarity">
    <text evidence="3 11">Belongs to the gamma-glutamyltransferase family.</text>
</comment>
<accession>A0A1H5BLZ3</accession>
<keyword evidence="7 11" id="KW-0012">Acyltransferase</keyword>
<evidence type="ECO:0000256" key="3">
    <source>
        <dbReference type="ARBA" id="ARBA00009381"/>
    </source>
</evidence>
<dbReference type="InterPro" id="IPR043138">
    <property type="entry name" value="GGT_lsub"/>
</dbReference>
<dbReference type="InterPro" id="IPR029055">
    <property type="entry name" value="Ntn_hydrolases_N"/>
</dbReference>
<dbReference type="InterPro" id="IPR043137">
    <property type="entry name" value="GGT_ssub_C"/>
</dbReference>
<comment type="subunit">
    <text evidence="11">This enzyme consists of two polypeptide chains, which are synthesized in precursor form from a single polypeptide.</text>
</comment>
<dbReference type="Gene3D" id="3.60.20.40">
    <property type="match status" value="1"/>
</dbReference>
<dbReference type="EC" id="3.4.19.13" evidence="11"/>
<evidence type="ECO:0000256" key="2">
    <source>
        <dbReference type="ARBA" id="ARBA00001089"/>
    </source>
</evidence>
<dbReference type="GO" id="GO:0036374">
    <property type="term" value="F:glutathione hydrolase activity"/>
    <property type="evidence" value="ECO:0007669"/>
    <property type="project" value="UniProtKB-UniRule"/>
</dbReference>
<dbReference type="NCBIfam" id="TIGR00066">
    <property type="entry name" value="g_glut_trans"/>
    <property type="match status" value="1"/>
</dbReference>
<feature type="binding site" evidence="10">
    <location>
        <begin position="388"/>
        <end position="390"/>
    </location>
    <ligand>
        <name>L-glutamate</name>
        <dbReference type="ChEBI" id="CHEBI:29985"/>
    </ligand>
</feature>
<comment type="PTM">
    <text evidence="11">Cleaved by autocatalysis into a large and a small subunit.</text>
</comment>
<dbReference type="SUPFAM" id="SSF56235">
    <property type="entry name" value="N-terminal nucleophile aminohydrolases (Ntn hydrolases)"/>
    <property type="match status" value="1"/>
</dbReference>
<reference evidence="13 14" key="1">
    <citation type="submission" date="2016-10" db="EMBL/GenBank/DDBJ databases">
        <authorList>
            <person name="de Groot N.N."/>
        </authorList>
    </citation>
    <scope>NUCLEOTIDE SEQUENCE [LARGE SCALE GENOMIC DNA]</scope>
    <source>
        <strain evidence="13 14">MT12</strain>
    </source>
</reference>
<feature type="active site" description="Nucleophile" evidence="9">
    <location>
        <position position="370"/>
    </location>
</feature>
<dbReference type="AlphaFoldDB" id="A0A1H5BLZ3"/>
<keyword evidence="4 11" id="KW-0808">Transferase</keyword>
<gene>
    <name evidence="13" type="ORF">SAMN05444164_5091</name>
</gene>
<evidence type="ECO:0000256" key="6">
    <source>
        <dbReference type="ARBA" id="ARBA00023145"/>
    </source>
</evidence>
<dbReference type="InterPro" id="IPR000101">
    <property type="entry name" value="GGT_peptidase"/>
</dbReference>
<keyword evidence="11" id="KW-0317">Glutathione biosynthesis</keyword>
<dbReference type="InterPro" id="IPR055262">
    <property type="entry name" value="GGT_CS"/>
</dbReference>
<dbReference type="PRINTS" id="PR01210">
    <property type="entry name" value="GGTRANSPTASE"/>
</dbReference>
<evidence type="ECO:0000256" key="5">
    <source>
        <dbReference type="ARBA" id="ARBA00022801"/>
    </source>
</evidence>
<feature type="region of interest" description="Disordered" evidence="12">
    <location>
        <begin position="1"/>
        <end position="28"/>
    </location>
</feature>
<dbReference type="PANTHER" id="PTHR43199:SF1">
    <property type="entry name" value="GLUTATHIONE HYDROLASE PROENZYME"/>
    <property type="match status" value="1"/>
</dbReference>
<comment type="pathway">
    <text evidence="11">Sulfur metabolism; glutathione metabolism.</text>
</comment>
<dbReference type="Pfam" id="PF01019">
    <property type="entry name" value="G_glu_transpept"/>
    <property type="match status" value="1"/>
</dbReference>
<dbReference type="UniPathway" id="UPA00204"/>
<feature type="binding site" evidence="10">
    <location>
        <begin position="431"/>
        <end position="432"/>
    </location>
    <ligand>
        <name>L-glutamate</name>
        <dbReference type="ChEBI" id="CHEBI:29985"/>
    </ligand>
</feature>
<comment type="catalytic activity">
    <reaction evidence="2 11">
        <text>glutathione + H2O = L-cysteinylglycine + L-glutamate</text>
        <dbReference type="Rhea" id="RHEA:28807"/>
        <dbReference type="ChEBI" id="CHEBI:15377"/>
        <dbReference type="ChEBI" id="CHEBI:29985"/>
        <dbReference type="ChEBI" id="CHEBI:57925"/>
        <dbReference type="ChEBI" id="CHEBI:61694"/>
        <dbReference type="EC" id="3.4.19.13"/>
    </reaction>
</comment>
<feature type="compositionally biased region" description="Polar residues" evidence="12">
    <location>
        <begin position="13"/>
        <end position="26"/>
    </location>
</feature>
<feature type="binding site" evidence="10">
    <location>
        <position position="453"/>
    </location>
    <ligand>
        <name>L-glutamate</name>
        <dbReference type="ChEBI" id="CHEBI:29985"/>
    </ligand>
</feature>
<evidence type="ECO:0000256" key="11">
    <source>
        <dbReference type="RuleBase" id="RU368036"/>
    </source>
</evidence>
<dbReference type="GO" id="GO:0006750">
    <property type="term" value="P:glutathione biosynthetic process"/>
    <property type="evidence" value="ECO:0007669"/>
    <property type="project" value="UniProtKB-KW"/>
</dbReference>
<evidence type="ECO:0000313" key="14">
    <source>
        <dbReference type="Proteomes" id="UP000198992"/>
    </source>
</evidence>
<keyword evidence="6 11" id="KW-0865">Zymogen</keyword>
<dbReference type="PANTHER" id="PTHR43199">
    <property type="entry name" value="GLUTATHIONE HYDROLASE"/>
    <property type="match status" value="1"/>
</dbReference>
<evidence type="ECO:0000256" key="10">
    <source>
        <dbReference type="PIRSR" id="PIRSR600101-2"/>
    </source>
</evidence>
<dbReference type="Proteomes" id="UP000198992">
    <property type="component" value="Unassembled WGS sequence"/>
</dbReference>
<dbReference type="PROSITE" id="PS00462">
    <property type="entry name" value="G_GLU_TRANSPEPTIDASE"/>
    <property type="match status" value="1"/>
</dbReference>
<dbReference type="EMBL" id="FNTH01000001">
    <property type="protein sequence ID" value="SED55649.1"/>
    <property type="molecule type" value="Genomic_DNA"/>
</dbReference>
<name>A0A1H5BLZ3_9BRAD</name>
<sequence>MAMNGNWRDRAATSFQCEKQPATSSRGMVVSNHPLASSAGAEMLAAGGNAIDAAIATLFTLTVVEPMMVGIIGGGMAHIRLADGSHRFIDGQSTVPKAVRPDTYTSKPGSAHDVFDTVGNENLNGPKAVAVPGSLKAWCETLRRFGTMSLADVMQPAIKHAARGYAATPYLHECITDGAEEMLKDKPISAIYLPGGTPLKPGERVVQAEYAETLKYIADHGDNALYQGPLGDILVDYMKNNGGFIAQEDLAAYKTVERQPIRCDYRGWEILGPPPPAASGVHITQMLNIIEGYDIVRLGFGTTETIHYLAEVLKIAFADRAAASGDPAYINVPVERLTSKAYADERRRAIDPDRAQAWSAGVTQLESAHTTHMTAADAMGNVVATTQTINNLFGAKILIPGLGTVPNNYMNLFDPRPGHALSLAAGKRVTTSMSPMMALRDGKLVYALGLPGGKRIFPSAMQALINLIDHGMDLQEAVEAPRVWTEGNALEVEQAVPESIRAALSAKGHKVQVVPTVAGGMNAIQFHADGTMSGAACWRADGTPVGIAGGLARAGVRFALR</sequence>
<dbReference type="EC" id="2.3.2.2" evidence="11"/>
<organism evidence="13 14">
    <name type="scientific">Bradyrhizobium erythrophlei</name>
    <dbReference type="NCBI Taxonomy" id="1437360"/>
    <lineage>
        <taxon>Bacteria</taxon>
        <taxon>Pseudomonadati</taxon>
        <taxon>Pseudomonadota</taxon>
        <taxon>Alphaproteobacteria</taxon>
        <taxon>Hyphomicrobiales</taxon>
        <taxon>Nitrobacteraceae</taxon>
        <taxon>Bradyrhizobium</taxon>
    </lineage>
</organism>
<dbReference type="GO" id="GO:0103068">
    <property type="term" value="F:leukotriene C4 gamma-glutamyl transferase activity"/>
    <property type="evidence" value="ECO:0007669"/>
    <property type="project" value="UniProtKB-EC"/>
</dbReference>
<evidence type="ECO:0000256" key="4">
    <source>
        <dbReference type="ARBA" id="ARBA00022679"/>
    </source>
</evidence>
<evidence type="ECO:0000313" key="13">
    <source>
        <dbReference type="EMBL" id="SED55649.1"/>
    </source>
</evidence>